<name>A0A1H8AVH3_9BACT</name>
<feature type="chain" id="PRO_5011525484" evidence="2">
    <location>
        <begin position="23"/>
        <end position="211"/>
    </location>
</feature>
<dbReference type="AlphaFoldDB" id="A0A1H8AVH3"/>
<dbReference type="Proteomes" id="UP000198744">
    <property type="component" value="Unassembled WGS sequence"/>
</dbReference>
<feature type="region of interest" description="Disordered" evidence="1">
    <location>
        <begin position="106"/>
        <end position="211"/>
    </location>
</feature>
<keyword evidence="4" id="KW-1185">Reference proteome</keyword>
<reference evidence="3 4" key="1">
    <citation type="submission" date="2016-10" db="EMBL/GenBank/DDBJ databases">
        <authorList>
            <person name="de Groot N.N."/>
        </authorList>
    </citation>
    <scope>NUCLEOTIDE SEQUENCE [LARGE SCALE GENOMIC DNA]</scope>
    <source>
        <strain evidence="3 4">DSM 8423</strain>
    </source>
</reference>
<sequence length="211" mass="22802">MKDKICNILAIALLFIYPAASFGDEAGLQVSVRNGLVSISSTKSTLSEILARLSQEIDMKINAHGAQENAVVACEIDGAGIAETLQKLVPEWNTLVFSREERSIEIGVNGREDQDATQGEPGMRNNAKGKEADSSLNEEGSETQGEEAAQPPEAESSDSMPPEISNDENNDEPVGAEPPQEEFHEDDDAAASETAATERKSRSRRHGSWQF</sequence>
<proteinExistence type="predicted"/>
<evidence type="ECO:0000256" key="1">
    <source>
        <dbReference type="SAM" id="MobiDB-lite"/>
    </source>
</evidence>
<feature type="compositionally biased region" description="Acidic residues" evidence="1">
    <location>
        <begin position="179"/>
        <end position="190"/>
    </location>
</feature>
<dbReference type="STRING" id="43775.SAMN04489760_14020"/>
<organism evidence="3 4">
    <name type="scientific">Syntrophus gentianae</name>
    <dbReference type="NCBI Taxonomy" id="43775"/>
    <lineage>
        <taxon>Bacteria</taxon>
        <taxon>Pseudomonadati</taxon>
        <taxon>Thermodesulfobacteriota</taxon>
        <taxon>Syntrophia</taxon>
        <taxon>Syntrophales</taxon>
        <taxon>Syntrophaceae</taxon>
        <taxon>Syntrophus</taxon>
    </lineage>
</organism>
<dbReference type="EMBL" id="FOBS01000040">
    <property type="protein sequence ID" value="SEM73799.1"/>
    <property type="molecule type" value="Genomic_DNA"/>
</dbReference>
<evidence type="ECO:0000313" key="4">
    <source>
        <dbReference type="Proteomes" id="UP000198744"/>
    </source>
</evidence>
<dbReference type="RefSeq" id="WP_139198443.1">
    <property type="nucleotide sequence ID" value="NZ_FOBS01000040.1"/>
</dbReference>
<evidence type="ECO:0000313" key="3">
    <source>
        <dbReference type="EMBL" id="SEM73799.1"/>
    </source>
</evidence>
<protein>
    <submittedName>
        <fullName evidence="3">Uncharacterized protein</fullName>
    </submittedName>
</protein>
<keyword evidence="2" id="KW-0732">Signal</keyword>
<gene>
    <name evidence="3" type="ORF">SAMN04489760_14020</name>
</gene>
<accession>A0A1H8AVH3</accession>
<evidence type="ECO:0000256" key="2">
    <source>
        <dbReference type="SAM" id="SignalP"/>
    </source>
</evidence>
<feature type="signal peptide" evidence="2">
    <location>
        <begin position="1"/>
        <end position="22"/>
    </location>
</feature>
<feature type="compositionally biased region" description="Basic residues" evidence="1">
    <location>
        <begin position="201"/>
        <end position="211"/>
    </location>
</feature>